<keyword evidence="1" id="KW-0863">Zinc-finger</keyword>
<dbReference type="Proteomes" id="UP000092993">
    <property type="component" value="Unassembled WGS sequence"/>
</dbReference>
<keyword evidence="1" id="KW-0862">Zinc</keyword>
<evidence type="ECO:0000313" key="5">
    <source>
        <dbReference type="EMBL" id="OBZ73610.1"/>
    </source>
</evidence>
<protein>
    <recommendedName>
        <fullName evidence="4">RING-type domain-containing protein</fullName>
    </recommendedName>
</protein>
<evidence type="ECO:0000259" key="4">
    <source>
        <dbReference type="PROSITE" id="PS50089"/>
    </source>
</evidence>
<keyword evidence="1" id="KW-0479">Metal-binding</keyword>
<feature type="region of interest" description="Disordered" evidence="3">
    <location>
        <begin position="361"/>
        <end position="403"/>
    </location>
</feature>
<evidence type="ECO:0000256" key="3">
    <source>
        <dbReference type="SAM" id="MobiDB-lite"/>
    </source>
</evidence>
<keyword evidence="2" id="KW-0175">Coiled coil</keyword>
<dbReference type="AlphaFoldDB" id="A0A1C7M9M0"/>
<gene>
    <name evidence="5" type="ORF">A0H81_05978</name>
</gene>
<dbReference type="EMBL" id="LUGG01000006">
    <property type="protein sequence ID" value="OBZ73610.1"/>
    <property type="molecule type" value="Genomic_DNA"/>
</dbReference>
<name>A0A1C7M9M0_GRIFR</name>
<accession>A0A1C7M9M0</accession>
<evidence type="ECO:0000313" key="6">
    <source>
        <dbReference type="Proteomes" id="UP000092993"/>
    </source>
</evidence>
<feature type="coiled-coil region" evidence="2">
    <location>
        <begin position="193"/>
        <end position="241"/>
    </location>
</feature>
<reference evidence="5 6" key="1">
    <citation type="submission" date="2016-03" db="EMBL/GenBank/DDBJ databases">
        <title>Whole genome sequencing of Grifola frondosa 9006-11.</title>
        <authorList>
            <person name="Min B."/>
            <person name="Park H."/>
            <person name="Kim J.-G."/>
            <person name="Cho H."/>
            <person name="Oh Y.-L."/>
            <person name="Kong W.-S."/>
            <person name="Choi I.-G."/>
        </authorList>
    </citation>
    <scope>NUCLEOTIDE SEQUENCE [LARGE SCALE GENOMIC DNA]</scope>
    <source>
        <strain evidence="5 6">9006-11</strain>
    </source>
</reference>
<dbReference type="OrthoDB" id="6105938at2759"/>
<dbReference type="InterPro" id="IPR001841">
    <property type="entry name" value="Znf_RING"/>
</dbReference>
<proteinExistence type="predicted"/>
<sequence>MGRDVTGPTQCIVGRHSDVTIALVANHRVDCTLISSLSNFLSPPSPECNELERHCCALQRETRVQPAQVEEVATRSDSVSGRKKKRPNLIASTFVNAASARSTASEDVVVDSSYRARAKSKAQTVLTEEEASISREHVRPTGSHGGKSKRKERSGSHDATHHHSKKALSPDSSEDERASQQSIYAGPLATADYNRMKLELENLRKQMSTAKKTISKQSKTIDELKRDLALSTSSHKELRKDIEKFKSFKDKNEEMVASVESNLICQICMEIMLKPCGLSPCGHVLCQDDEYPVALVYRKKSCPCCRATVRSRPIPLFLVKSLAAALDKARGGTGSSNPTSTQEDDPWEDIFKSRNAMIDYWSTDEDDEDEDDEDDGSGEDEDEYDEDDESSYDGYGTASDEEHYDGPYVAARWAPPTVHVNVEDYPFIDDLDEEELVLLRRGATLEMIQIFCMTYSHETGIRRWRAPRT</sequence>
<feature type="region of interest" description="Disordered" evidence="3">
    <location>
        <begin position="115"/>
        <end position="186"/>
    </location>
</feature>
<evidence type="ECO:0000256" key="2">
    <source>
        <dbReference type="SAM" id="Coils"/>
    </source>
</evidence>
<dbReference type="PROSITE" id="PS50089">
    <property type="entry name" value="ZF_RING_2"/>
    <property type="match status" value="1"/>
</dbReference>
<evidence type="ECO:0000256" key="1">
    <source>
        <dbReference type="PROSITE-ProRule" id="PRU00175"/>
    </source>
</evidence>
<feature type="domain" description="RING-type" evidence="4">
    <location>
        <begin position="265"/>
        <end position="306"/>
    </location>
</feature>
<dbReference type="GO" id="GO:0008270">
    <property type="term" value="F:zinc ion binding"/>
    <property type="evidence" value="ECO:0007669"/>
    <property type="project" value="UniProtKB-KW"/>
</dbReference>
<dbReference type="OMA" id="CNELERH"/>
<keyword evidence="6" id="KW-1185">Reference proteome</keyword>
<comment type="caution">
    <text evidence="5">The sequence shown here is derived from an EMBL/GenBank/DDBJ whole genome shotgun (WGS) entry which is preliminary data.</text>
</comment>
<feature type="compositionally biased region" description="Acidic residues" evidence="3">
    <location>
        <begin position="362"/>
        <end position="391"/>
    </location>
</feature>
<organism evidence="5 6">
    <name type="scientific">Grifola frondosa</name>
    <name type="common">Maitake</name>
    <name type="synonym">Polyporus frondosus</name>
    <dbReference type="NCBI Taxonomy" id="5627"/>
    <lineage>
        <taxon>Eukaryota</taxon>
        <taxon>Fungi</taxon>
        <taxon>Dikarya</taxon>
        <taxon>Basidiomycota</taxon>
        <taxon>Agaricomycotina</taxon>
        <taxon>Agaricomycetes</taxon>
        <taxon>Polyporales</taxon>
        <taxon>Grifolaceae</taxon>
        <taxon>Grifola</taxon>
    </lineage>
</organism>
<dbReference type="SUPFAM" id="SSF57850">
    <property type="entry name" value="RING/U-box"/>
    <property type="match status" value="1"/>
</dbReference>
<dbReference type="STRING" id="5627.A0A1C7M9M0"/>
<dbReference type="InterPro" id="IPR013083">
    <property type="entry name" value="Znf_RING/FYVE/PHD"/>
</dbReference>
<feature type="region of interest" description="Disordered" evidence="3">
    <location>
        <begin position="329"/>
        <end position="348"/>
    </location>
</feature>
<dbReference type="Gene3D" id="3.30.40.10">
    <property type="entry name" value="Zinc/RING finger domain, C3HC4 (zinc finger)"/>
    <property type="match status" value="1"/>
</dbReference>